<dbReference type="AlphaFoldDB" id="A0A9J7BS61"/>
<dbReference type="Proteomes" id="UP001059380">
    <property type="component" value="Chromosome"/>
</dbReference>
<evidence type="ECO:0000313" key="1">
    <source>
        <dbReference type="EMBL" id="UWZ85417.1"/>
    </source>
</evidence>
<dbReference type="KEGG" id="orp:MOP44_05620"/>
<evidence type="ECO:0008006" key="3">
    <source>
        <dbReference type="Google" id="ProtNLM"/>
    </source>
</evidence>
<dbReference type="Gene3D" id="1.10.1130.10">
    <property type="entry name" value="Flavocytochrome C3, Chain A"/>
    <property type="match status" value="1"/>
</dbReference>
<name>A0A9J7BS61_9BACT</name>
<gene>
    <name evidence="1" type="ORF">MOP44_05620</name>
</gene>
<sequence length="224" mass="23970">MQALWGEDVTGLYAKMIGTGDNGQDVEAPSSSPSAGTPDVMGVTACMSCHDGNLASRAIMKNEAYERVPVTYGKFNDLPTFLADGSPFGELFNHHPVGLSVVIPCGGEDGWDCSSSEGVINMNGTRSSLFVKNYGMFVKPGKYNNQPVVVCTTCHDPHVMDVVNVGPKTRSGLPRGRYTTMFFLRGPYNTSSTIHGNNQAAQFCRQCHAAESNEMNGGSEATIT</sequence>
<dbReference type="SUPFAM" id="SSF48695">
    <property type="entry name" value="Multiheme cytochromes"/>
    <property type="match status" value="1"/>
</dbReference>
<dbReference type="RefSeq" id="WP_260794940.1">
    <property type="nucleotide sequence ID" value="NZ_CP093313.1"/>
</dbReference>
<reference evidence="1" key="1">
    <citation type="submission" date="2021-04" db="EMBL/GenBank/DDBJ databases">
        <title>Phylogenetic analysis of Acidobacteriaceae.</title>
        <authorList>
            <person name="Qiu L."/>
            <person name="Zhang Q."/>
        </authorList>
    </citation>
    <scope>NUCLEOTIDE SEQUENCE</scope>
    <source>
        <strain evidence="1">DSM 25168</strain>
    </source>
</reference>
<proteinExistence type="predicted"/>
<dbReference type="EMBL" id="CP093313">
    <property type="protein sequence ID" value="UWZ85417.1"/>
    <property type="molecule type" value="Genomic_DNA"/>
</dbReference>
<accession>A0A9J7BS61</accession>
<dbReference type="InterPro" id="IPR036280">
    <property type="entry name" value="Multihaem_cyt_sf"/>
</dbReference>
<organism evidence="1 2">
    <name type="scientific">Occallatibacter riparius</name>
    <dbReference type="NCBI Taxonomy" id="1002689"/>
    <lineage>
        <taxon>Bacteria</taxon>
        <taxon>Pseudomonadati</taxon>
        <taxon>Acidobacteriota</taxon>
        <taxon>Terriglobia</taxon>
        <taxon>Terriglobales</taxon>
        <taxon>Acidobacteriaceae</taxon>
        <taxon>Occallatibacter</taxon>
    </lineage>
</organism>
<protein>
    <recommendedName>
        <fullName evidence="3">Doubled CXXCH motif domain-containing protein</fullName>
    </recommendedName>
</protein>
<evidence type="ECO:0000313" key="2">
    <source>
        <dbReference type="Proteomes" id="UP001059380"/>
    </source>
</evidence>
<keyword evidence="2" id="KW-1185">Reference proteome</keyword>